<organism evidence="1 2">
    <name type="scientific">Vigna mungo</name>
    <name type="common">Black gram</name>
    <name type="synonym">Phaseolus mungo</name>
    <dbReference type="NCBI Taxonomy" id="3915"/>
    <lineage>
        <taxon>Eukaryota</taxon>
        <taxon>Viridiplantae</taxon>
        <taxon>Streptophyta</taxon>
        <taxon>Embryophyta</taxon>
        <taxon>Tracheophyta</taxon>
        <taxon>Spermatophyta</taxon>
        <taxon>Magnoliopsida</taxon>
        <taxon>eudicotyledons</taxon>
        <taxon>Gunneridae</taxon>
        <taxon>Pentapetalae</taxon>
        <taxon>rosids</taxon>
        <taxon>fabids</taxon>
        <taxon>Fabales</taxon>
        <taxon>Fabaceae</taxon>
        <taxon>Papilionoideae</taxon>
        <taxon>50 kb inversion clade</taxon>
        <taxon>NPAAA clade</taxon>
        <taxon>indigoferoid/millettioid clade</taxon>
        <taxon>Phaseoleae</taxon>
        <taxon>Vigna</taxon>
    </lineage>
</organism>
<keyword evidence="2" id="KW-1185">Reference proteome</keyword>
<dbReference type="AlphaFoldDB" id="A0AAQ3RQ46"/>
<accession>A0AAQ3RQ46</accession>
<dbReference type="Proteomes" id="UP001374535">
    <property type="component" value="Chromosome 7"/>
</dbReference>
<proteinExistence type="predicted"/>
<protein>
    <submittedName>
        <fullName evidence="1">Uncharacterized protein</fullName>
    </submittedName>
</protein>
<reference evidence="1 2" key="1">
    <citation type="journal article" date="2023" name="Life. Sci Alliance">
        <title>Evolutionary insights into 3D genome organization and epigenetic landscape of Vigna mungo.</title>
        <authorList>
            <person name="Junaid A."/>
            <person name="Singh B."/>
            <person name="Bhatia S."/>
        </authorList>
    </citation>
    <scope>NUCLEOTIDE SEQUENCE [LARGE SCALE GENOMIC DNA]</scope>
    <source>
        <strain evidence="1">Urdbean</strain>
    </source>
</reference>
<sequence length="105" mass="11726">VLGLGLGPGSDGSIPRGRWAAGPIVEDGPDLLGPTQVLGEFLRDGLLDLRVLLILEVRFEVLQRVHVKLERSRVITFVVFIHRLLHVLYCLLFEIAIHLPFLLVL</sequence>
<evidence type="ECO:0000313" key="2">
    <source>
        <dbReference type="Proteomes" id="UP001374535"/>
    </source>
</evidence>
<gene>
    <name evidence="1" type="ORF">V8G54_023238</name>
</gene>
<evidence type="ECO:0000313" key="1">
    <source>
        <dbReference type="EMBL" id="WVZ02432.1"/>
    </source>
</evidence>
<dbReference type="EMBL" id="CP144694">
    <property type="protein sequence ID" value="WVZ02432.1"/>
    <property type="molecule type" value="Genomic_DNA"/>
</dbReference>
<feature type="non-terminal residue" evidence="1">
    <location>
        <position position="1"/>
    </location>
</feature>
<name>A0AAQ3RQ46_VIGMU</name>